<keyword evidence="11" id="KW-1185">Reference proteome</keyword>
<evidence type="ECO:0000256" key="4">
    <source>
        <dbReference type="ARBA" id="ARBA00022833"/>
    </source>
</evidence>
<feature type="binding site" evidence="9">
    <location>
        <position position="176"/>
    </location>
    <ligand>
        <name>Zn(2+)</name>
        <dbReference type="ChEBI" id="CHEBI:29105"/>
    </ligand>
</feature>
<organism evidence="10 11">
    <name type="scientific">Dehalogenimonas formicexedens</name>
    <dbReference type="NCBI Taxonomy" id="1839801"/>
    <lineage>
        <taxon>Bacteria</taxon>
        <taxon>Bacillati</taxon>
        <taxon>Chloroflexota</taxon>
        <taxon>Dehalococcoidia</taxon>
        <taxon>Dehalococcoidales</taxon>
        <taxon>Dehalococcoidaceae</taxon>
        <taxon>Dehalogenimonas</taxon>
    </lineage>
</organism>
<evidence type="ECO:0000256" key="3">
    <source>
        <dbReference type="ARBA" id="ARBA00022801"/>
    </source>
</evidence>
<keyword evidence="10" id="KW-0326">Glycosidase</keyword>
<dbReference type="EMBL" id="CP018258">
    <property type="protein sequence ID" value="APV43911.1"/>
    <property type="molecule type" value="Genomic_DNA"/>
</dbReference>
<dbReference type="Proteomes" id="UP000185934">
    <property type="component" value="Chromosome"/>
</dbReference>
<dbReference type="FunFam" id="1.10.340.30:FF:000009">
    <property type="entry name" value="DNA-3-methyladenine glycosylase I"/>
    <property type="match status" value="1"/>
</dbReference>
<evidence type="ECO:0000313" key="11">
    <source>
        <dbReference type="Proteomes" id="UP000185934"/>
    </source>
</evidence>
<dbReference type="PANTHER" id="PTHR30037:SF4">
    <property type="entry name" value="DNA-3-METHYLADENINE GLYCOSYLASE I"/>
    <property type="match status" value="1"/>
</dbReference>
<dbReference type="SUPFAM" id="SSF48150">
    <property type="entry name" value="DNA-glycosylase"/>
    <property type="match status" value="1"/>
</dbReference>
<evidence type="ECO:0000256" key="2">
    <source>
        <dbReference type="ARBA" id="ARBA00022763"/>
    </source>
</evidence>
<dbReference type="GO" id="GO:0046872">
    <property type="term" value="F:metal ion binding"/>
    <property type="evidence" value="ECO:0007669"/>
    <property type="project" value="UniProtKB-KW"/>
</dbReference>
<accession>A0A1P8F608</accession>
<dbReference type="OrthoDB" id="9807664at2"/>
<keyword evidence="2" id="KW-0227">DNA damage</keyword>
<name>A0A1P8F608_9CHLR</name>
<keyword evidence="5" id="KW-0234">DNA repair</keyword>
<evidence type="ECO:0000256" key="7">
    <source>
        <dbReference type="ARBA" id="ARBA00057608"/>
    </source>
</evidence>
<evidence type="ECO:0000313" key="10">
    <source>
        <dbReference type="EMBL" id="APV43911.1"/>
    </source>
</evidence>
<feature type="binding site" evidence="9">
    <location>
        <position position="4"/>
    </location>
    <ligand>
        <name>Zn(2+)</name>
        <dbReference type="ChEBI" id="CHEBI:29105"/>
    </ligand>
</feature>
<dbReference type="InterPro" id="IPR005019">
    <property type="entry name" value="Adenine_glyco"/>
</dbReference>
<gene>
    <name evidence="10" type="primary">tag</name>
    <name evidence="10" type="ORF">Dform_00556</name>
</gene>
<evidence type="ECO:0000256" key="9">
    <source>
        <dbReference type="PIRSR" id="PIRSR605019-1"/>
    </source>
</evidence>
<dbReference type="AlphaFoldDB" id="A0A1P8F608"/>
<dbReference type="RefSeq" id="WP_076003658.1">
    <property type="nucleotide sequence ID" value="NZ_CP018258.1"/>
</dbReference>
<dbReference type="Gene3D" id="1.10.340.30">
    <property type="entry name" value="Hypothetical protein, domain 2"/>
    <property type="match status" value="1"/>
</dbReference>
<feature type="binding site" evidence="9">
    <location>
        <position position="180"/>
    </location>
    <ligand>
        <name>Zn(2+)</name>
        <dbReference type="ChEBI" id="CHEBI:29105"/>
    </ligand>
</feature>
<evidence type="ECO:0000256" key="8">
    <source>
        <dbReference type="ARBA" id="ARBA00066766"/>
    </source>
</evidence>
<comment type="catalytic activity">
    <reaction evidence="6">
        <text>Hydrolysis of alkylated DNA, releasing 3-methyladenine.</text>
        <dbReference type="EC" id="3.2.2.20"/>
    </reaction>
</comment>
<dbReference type="GO" id="GO:0008725">
    <property type="term" value="F:DNA-3-methyladenine glycosylase activity"/>
    <property type="evidence" value="ECO:0007669"/>
    <property type="project" value="UniProtKB-EC"/>
</dbReference>
<keyword evidence="3 10" id="KW-0378">Hydrolase</keyword>
<dbReference type="GO" id="GO:0006284">
    <property type="term" value="P:base-excision repair"/>
    <property type="evidence" value="ECO:0007669"/>
    <property type="project" value="InterPro"/>
</dbReference>
<dbReference type="InterPro" id="IPR052891">
    <property type="entry name" value="DNA-3mA_glycosylase"/>
</dbReference>
<dbReference type="InterPro" id="IPR011257">
    <property type="entry name" value="DNA_glycosylase"/>
</dbReference>
<protein>
    <recommendedName>
        <fullName evidence="8">DNA-3-methyladenine glycosylase I</fullName>
        <ecNumber evidence="8">3.2.2.20</ecNumber>
    </recommendedName>
</protein>
<dbReference type="KEGG" id="dfo:Dform_00556"/>
<dbReference type="EC" id="3.2.2.20" evidence="8"/>
<dbReference type="Pfam" id="PF03352">
    <property type="entry name" value="Adenine_glyco"/>
    <property type="match status" value="1"/>
</dbReference>
<proteinExistence type="predicted"/>
<evidence type="ECO:0000256" key="5">
    <source>
        <dbReference type="ARBA" id="ARBA00023204"/>
    </source>
</evidence>
<feature type="binding site" evidence="9">
    <location>
        <position position="18"/>
    </location>
    <ligand>
        <name>Zn(2+)</name>
        <dbReference type="ChEBI" id="CHEBI:29105"/>
    </ligand>
</feature>
<keyword evidence="1 9" id="KW-0479">Metal-binding</keyword>
<evidence type="ECO:0000256" key="6">
    <source>
        <dbReference type="ARBA" id="ARBA00052558"/>
    </source>
</evidence>
<dbReference type="STRING" id="1839801.Dform_00556"/>
<evidence type="ECO:0000256" key="1">
    <source>
        <dbReference type="ARBA" id="ARBA00022723"/>
    </source>
</evidence>
<reference evidence="11" key="1">
    <citation type="submission" date="2016-11" db="EMBL/GenBank/DDBJ databases">
        <title>Dehalogenimonas formicexedens sp. nov., a chlorinated alkane respiring bacterium isolated from contaminated groundwater.</title>
        <authorList>
            <person name="Key T.A."/>
            <person name="Bowman K.S."/>
            <person name="Lee I."/>
            <person name="Chun J."/>
            <person name="Albuquerque L."/>
            <person name="da Costa M.S."/>
            <person name="Rainey F.A."/>
            <person name="Moe W.M."/>
        </authorList>
    </citation>
    <scope>NUCLEOTIDE SEQUENCE [LARGE SCALE GENOMIC DNA]</scope>
    <source>
        <strain evidence="11">NSZ-14</strain>
    </source>
</reference>
<keyword evidence="4 9" id="KW-0862">Zinc</keyword>
<comment type="function">
    <text evidence="7">Hydrolysis of the deoxyribose N-glycosidic bond to excise 3-methyladenine from the damaged DNA polymer formed by alkylation lesions.</text>
</comment>
<dbReference type="PANTHER" id="PTHR30037">
    <property type="entry name" value="DNA-3-METHYLADENINE GLYCOSYLASE 1"/>
    <property type="match status" value="1"/>
</dbReference>
<sequence length="189" mass="21766">MERCGWAETGDELLAKYHDEEWGVPNHDDRKHFEFMILEAFQAGLSWMTILRKREAFRKAFAGFDPSKVAKFDQQKVNELLNDKGIVRNRLKIEAAINNAKRFLEVQKEFGSFDNYIWGFVEGKPIAPDRRSLSEIPATTELSDRISQDLKKRGFKFVGSTIVYSHLQAVGIVNDHLVDCPRYRAASQV</sequence>